<proteinExistence type="predicted"/>
<protein>
    <recommendedName>
        <fullName evidence="3">Amino acid transporter</fullName>
    </recommendedName>
</protein>
<dbReference type="EMBL" id="CAUYUJ010014186">
    <property type="protein sequence ID" value="CAK0837930.1"/>
    <property type="molecule type" value="Genomic_DNA"/>
</dbReference>
<evidence type="ECO:0000313" key="2">
    <source>
        <dbReference type="Proteomes" id="UP001189429"/>
    </source>
</evidence>
<evidence type="ECO:0000313" key="1">
    <source>
        <dbReference type="EMBL" id="CAK0837930.1"/>
    </source>
</evidence>
<keyword evidence="2" id="KW-1185">Reference proteome</keyword>
<evidence type="ECO:0008006" key="3">
    <source>
        <dbReference type="Google" id="ProtNLM"/>
    </source>
</evidence>
<gene>
    <name evidence="1" type="ORF">PCOR1329_LOCUS34001</name>
</gene>
<sequence length="188" mass="19143">AAAYVALLVAGVGARLLAPMRAGLDGPAMDLVELLVEFDKTKTSTLTPVELFDDAAFHPLAPPSVRALAAGVHLGDLAMRGPVALPDLAVPDSVALRSVEILVAGLLLTGMMFSALQTSLAGGVGLLMLDCRVLVDPVALRGFAAVPDAIARTGTALSALDRAAMRMLAALSSIALLGVEVLVANVLL</sequence>
<feature type="non-terminal residue" evidence="1">
    <location>
        <position position="1"/>
    </location>
</feature>
<comment type="caution">
    <text evidence="1">The sequence shown here is derived from an EMBL/GenBank/DDBJ whole genome shotgun (WGS) entry which is preliminary data.</text>
</comment>
<organism evidence="1 2">
    <name type="scientific">Prorocentrum cordatum</name>
    <dbReference type="NCBI Taxonomy" id="2364126"/>
    <lineage>
        <taxon>Eukaryota</taxon>
        <taxon>Sar</taxon>
        <taxon>Alveolata</taxon>
        <taxon>Dinophyceae</taxon>
        <taxon>Prorocentrales</taxon>
        <taxon>Prorocentraceae</taxon>
        <taxon>Prorocentrum</taxon>
    </lineage>
</organism>
<reference evidence="1" key="1">
    <citation type="submission" date="2023-10" db="EMBL/GenBank/DDBJ databases">
        <authorList>
            <person name="Chen Y."/>
            <person name="Shah S."/>
            <person name="Dougan E. K."/>
            <person name="Thang M."/>
            <person name="Chan C."/>
        </authorList>
    </citation>
    <scope>NUCLEOTIDE SEQUENCE [LARGE SCALE GENOMIC DNA]</scope>
</reference>
<name>A0ABN9SZB9_9DINO</name>
<accession>A0ABN9SZB9</accession>
<dbReference type="Proteomes" id="UP001189429">
    <property type="component" value="Unassembled WGS sequence"/>
</dbReference>